<keyword evidence="4 6" id="KW-1133">Transmembrane helix</keyword>
<evidence type="ECO:0000313" key="7">
    <source>
        <dbReference type="EMBL" id="MPM79524.1"/>
    </source>
</evidence>
<gene>
    <name evidence="7" type="ORF">SDC9_126562</name>
</gene>
<dbReference type="InterPro" id="IPR002758">
    <property type="entry name" value="Cation_antiport_E"/>
</dbReference>
<comment type="caution">
    <text evidence="7">The sequence shown here is derived from an EMBL/GenBank/DDBJ whole genome shotgun (WGS) entry which is preliminary data.</text>
</comment>
<reference evidence="7" key="1">
    <citation type="submission" date="2019-08" db="EMBL/GenBank/DDBJ databases">
        <authorList>
            <person name="Kucharzyk K."/>
            <person name="Murdoch R.W."/>
            <person name="Higgins S."/>
            <person name="Loffler F."/>
        </authorList>
    </citation>
    <scope>NUCLEOTIDE SEQUENCE</scope>
</reference>
<evidence type="ECO:0000256" key="5">
    <source>
        <dbReference type="ARBA" id="ARBA00023136"/>
    </source>
</evidence>
<dbReference type="PANTHER" id="PTHR34584">
    <property type="entry name" value="NA(+)/H(+) ANTIPORTER SUBUNIT E1"/>
    <property type="match status" value="1"/>
</dbReference>
<keyword evidence="3 6" id="KW-0812">Transmembrane</keyword>
<feature type="transmembrane region" description="Helical" evidence="6">
    <location>
        <begin position="6"/>
        <end position="35"/>
    </location>
</feature>
<proteinExistence type="predicted"/>
<dbReference type="PANTHER" id="PTHR34584:SF1">
    <property type="entry name" value="NA(+)_H(+) ANTIPORTER SUBUNIT E1"/>
    <property type="match status" value="1"/>
</dbReference>
<keyword evidence="2" id="KW-1003">Cell membrane</keyword>
<sequence>MSILLFGLWILLSGGISFEICVIEAVVSAALYILACRTLGYSPARDLRALKKAGGGILYLLYLLKEMLWAGLVVMRLIYTKGRNMEPRLIWFRTDLMSESARAALSDAITLTAGTITVSQEGDLLCVHALDASLAEGLEHSEFERKLRKLEKDI</sequence>
<name>A0A645CRK1_9ZZZZ</name>
<dbReference type="EMBL" id="VSSQ01029398">
    <property type="protein sequence ID" value="MPM79524.1"/>
    <property type="molecule type" value="Genomic_DNA"/>
</dbReference>
<evidence type="ECO:0000256" key="6">
    <source>
        <dbReference type="SAM" id="Phobius"/>
    </source>
</evidence>
<evidence type="ECO:0000256" key="4">
    <source>
        <dbReference type="ARBA" id="ARBA00022989"/>
    </source>
</evidence>
<dbReference type="GO" id="GO:0005886">
    <property type="term" value="C:plasma membrane"/>
    <property type="evidence" value="ECO:0007669"/>
    <property type="project" value="UniProtKB-SubCell"/>
</dbReference>
<comment type="subcellular location">
    <subcellularLocation>
        <location evidence="1">Cell membrane</location>
        <topology evidence="1">Multi-pass membrane protein</topology>
    </subcellularLocation>
</comment>
<evidence type="ECO:0000256" key="2">
    <source>
        <dbReference type="ARBA" id="ARBA00022475"/>
    </source>
</evidence>
<accession>A0A645CRK1</accession>
<dbReference type="Pfam" id="PF01899">
    <property type="entry name" value="MNHE"/>
    <property type="match status" value="1"/>
</dbReference>
<feature type="transmembrane region" description="Helical" evidence="6">
    <location>
        <begin position="56"/>
        <end position="79"/>
    </location>
</feature>
<protein>
    <recommendedName>
        <fullName evidence="8">Na(+)/H(+) antiporter subunit E1</fullName>
    </recommendedName>
</protein>
<evidence type="ECO:0000256" key="1">
    <source>
        <dbReference type="ARBA" id="ARBA00004651"/>
    </source>
</evidence>
<evidence type="ECO:0000256" key="3">
    <source>
        <dbReference type="ARBA" id="ARBA00022692"/>
    </source>
</evidence>
<keyword evidence="5 6" id="KW-0472">Membrane</keyword>
<dbReference type="AlphaFoldDB" id="A0A645CRK1"/>
<organism evidence="7">
    <name type="scientific">bioreactor metagenome</name>
    <dbReference type="NCBI Taxonomy" id="1076179"/>
    <lineage>
        <taxon>unclassified sequences</taxon>
        <taxon>metagenomes</taxon>
        <taxon>ecological metagenomes</taxon>
    </lineage>
</organism>
<evidence type="ECO:0008006" key="8">
    <source>
        <dbReference type="Google" id="ProtNLM"/>
    </source>
</evidence>
<dbReference type="GO" id="GO:0008324">
    <property type="term" value="F:monoatomic cation transmembrane transporter activity"/>
    <property type="evidence" value="ECO:0007669"/>
    <property type="project" value="InterPro"/>
</dbReference>